<keyword evidence="3" id="KW-1185">Reference proteome</keyword>
<protein>
    <submittedName>
        <fullName evidence="2">Uncharacterized protein</fullName>
    </submittedName>
</protein>
<organism evidence="2 3">
    <name type="scientific">Eumeta variegata</name>
    <name type="common">Bagworm moth</name>
    <name type="synonym">Eumeta japonica</name>
    <dbReference type="NCBI Taxonomy" id="151549"/>
    <lineage>
        <taxon>Eukaryota</taxon>
        <taxon>Metazoa</taxon>
        <taxon>Ecdysozoa</taxon>
        <taxon>Arthropoda</taxon>
        <taxon>Hexapoda</taxon>
        <taxon>Insecta</taxon>
        <taxon>Pterygota</taxon>
        <taxon>Neoptera</taxon>
        <taxon>Endopterygota</taxon>
        <taxon>Lepidoptera</taxon>
        <taxon>Glossata</taxon>
        <taxon>Ditrysia</taxon>
        <taxon>Tineoidea</taxon>
        <taxon>Psychidae</taxon>
        <taxon>Oiketicinae</taxon>
        <taxon>Eumeta</taxon>
    </lineage>
</organism>
<gene>
    <name evidence="2" type="ORF">EVAR_87698_1</name>
</gene>
<evidence type="ECO:0000313" key="3">
    <source>
        <dbReference type="Proteomes" id="UP000299102"/>
    </source>
</evidence>
<reference evidence="2 3" key="1">
    <citation type="journal article" date="2019" name="Commun. Biol.">
        <title>The bagworm genome reveals a unique fibroin gene that provides high tensile strength.</title>
        <authorList>
            <person name="Kono N."/>
            <person name="Nakamura H."/>
            <person name="Ohtoshi R."/>
            <person name="Tomita M."/>
            <person name="Numata K."/>
            <person name="Arakawa K."/>
        </authorList>
    </citation>
    <scope>NUCLEOTIDE SEQUENCE [LARGE SCALE GENOMIC DNA]</scope>
</reference>
<proteinExistence type="predicted"/>
<accession>A0A4C2A904</accession>
<dbReference type="Proteomes" id="UP000299102">
    <property type="component" value="Unassembled WGS sequence"/>
</dbReference>
<dbReference type="EMBL" id="BGZK01002807">
    <property type="protein sequence ID" value="GBP96578.1"/>
    <property type="molecule type" value="Genomic_DNA"/>
</dbReference>
<comment type="caution">
    <text evidence="2">The sequence shown here is derived from an EMBL/GenBank/DDBJ whole genome shotgun (WGS) entry which is preliminary data.</text>
</comment>
<keyword evidence="1" id="KW-0812">Transmembrane</keyword>
<evidence type="ECO:0000313" key="2">
    <source>
        <dbReference type="EMBL" id="GBP96578.1"/>
    </source>
</evidence>
<feature type="transmembrane region" description="Helical" evidence="1">
    <location>
        <begin position="153"/>
        <end position="174"/>
    </location>
</feature>
<name>A0A4C2A904_EUMVA</name>
<evidence type="ECO:0000256" key="1">
    <source>
        <dbReference type="SAM" id="Phobius"/>
    </source>
</evidence>
<keyword evidence="1" id="KW-0472">Membrane</keyword>
<keyword evidence="1" id="KW-1133">Transmembrane helix</keyword>
<dbReference type="AlphaFoldDB" id="A0A4C2A904"/>
<sequence length="183" mass="21365">MTSQTTLIVSLKAADGTCECRRRVMPHIYDAQWSRSGIGVAGKPSRVGSFLPLGRRRLQLPRASGSVSTFRGLRIEAVDSHRRAKERICDPAMSKNRFDASFILEIVESSKSHEELNYEHTNVHPLRLYRIYSVLPVVYVVLSERRERRRRRVITVLMHILYMETVYYVDIYFFHRAWPRALL</sequence>